<dbReference type="GO" id="GO:0015631">
    <property type="term" value="F:tubulin binding"/>
    <property type="evidence" value="ECO:0007669"/>
    <property type="project" value="InterPro"/>
</dbReference>
<dbReference type="Pfam" id="PF04969">
    <property type="entry name" value="CS"/>
    <property type="match status" value="1"/>
</dbReference>
<gene>
    <name evidence="2" type="ORF">Cni_G25837</name>
</gene>
<dbReference type="PANTHER" id="PTHR47686">
    <property type="entry name" value="SGS DOMAIN-CONTAINING PROTEIN"/>
    <property type="match status" value="1"/>
</dbReference>
<dbReference type="AlphaFoldDB" id="A0AAQ3L1V3"/>
<dbReference type="PROSITE" id="PS51203">
    <property type="entry name" value="CS"/>
    <property type="match status" value="1"/>
</dbReference>
<dbReference type="SUPFAM" id="SSF140106">
    <property type="entry name" value="Calcyclin-binding protein-like"/>
    <property type="match status" value="1"/>
</dbReference>
<name>A0AAQ3L1V3_9LILI</name>
<accession>A0AAQ3L1V3</accession>
<evidence type="ECO:0000313" key="3">
    <source>
        <dbReference type="Proteomes" id="UP001327560"/>
    </source>
</evidence>
<dbReference type="SUPFAM" id="SSF49764">
    <property type="entry name" value="HSP20-like chaperones"/>
    <property type="match status" value="1"/>
</dbReference>
<dbReference type="Gene3D" id="2.60.40.790">
    <property type="match status" value="1"/>
</dbReference>
<evidence type="ECO:0000313" key="2">
    <source>
        <dbReference type="EMBL" id="WOL17048.1"/>
    </source>
</evidence>
<dbReference type="PANTHER" id="PTHR47686:SF1">
    <property type="entry name" value="CALCYCLIN-BINDING PROTEIN"/>
    <property type="match status" value="1"/>
</dbReference>
<dbReference type="GO" id="GO:0044548">
    <property type="term" value="F:S100 protein binding"/>
    <property type="evidence" value="ECO:0007669"/>
    <property type="project" value="InterPro"/>
</dbReference>
<dbReference type="InterPro" id="IPR037201">
    <property type="entry name" value="CacyBP_N"/>
</dbReference>
<dbReference type="InterPro" id="IPR037893">
    <property type="entry name" value="CS_CacyBP"/>
</dbReference>
<protein>
    <recommendedName>
        <fullName evidence="1">CS domain-containing protein</fullName>
    </recommendedName>
</protein>
<feature type="domain" description="CS" evidence="1">
    <location>
        <begin position="21"/>
        <end position="115"/>
    </location>
</feature>
<proteinExistence type="predicted"/>
<dbReference type="EMBL" id="CP136897">
    <property type="protein sequence ID" value="WOL17048.1"/>
    <property type="molecule type" value="Genomic_DNA"/>
</dbReference>
<reference evidence="2 3" key="1">
    <citation type="submission" date="2023-10" db="EMBL/GenBank/DDBJ databases">
        <title>Chromosome-scale genome assembly provides insights into flower coloration mechanisms of Canna indica.</title>
        <authorList>
            <person name="Li C."/>
        </authorList>
    </citation>
    <scope>NUCLEOTIDE SEQUENCE [LARGE SCALE GENOMIC DNA]</scope>
    <source>
        <tissue evidence="2">Flower</tissue>
    </source>
</reference>
<sequence length="171" mass="19551">MVNEQQLRVDLEELRSLESIIKRPRVVSLIASEIRQVEAKICVFLGGVNEEKVETIFKPMSVDIKFHDIQGKNYRCTIPKLNKEIVPEKCKLVVKSTKVIITLFKASKGNWLDLHFKEDMINIIHDSSTATRKICCLGGLDMNLLLKKQWNIFLNLTLVSAFQKPSILDIA</sequence>
<evidence type="ECO:0000259" key="1">
    <source>
        <dbReference type="PROSITE" id="PS51203"/>
    </source>
</evidence>
<dbReference type="GO" id="GO:0031625">
    <property type="term" value="F:ubiquitin protein ligase binding"/>
    <property type="evidence" value="ECO:0007669"/>
    <property type="project" value="InterPro"/>
</dbReference>
<dbReference type="Proteomes" id="UP001327560">
    <property type="component" value="Chromosome 8"/>
</dbReference>
<organism evidence="2 3">
    <name type="scientific">Canna indica</name>
    <name type="common">Indian-shot</name>
    <dbReference type="NCBI Taxonomy" id="4628"/>
    <lineage>
        <taxon>Eukaryota</taxon>
        <taxon>Viridiplantae</taxon>
        <taxon>Streptophyta</taxon>
        <taxon>Embryophyta</taxon>
        <taxon>Tracheophyta</taxon>
        <taxon>Spermatophyta</taxon>
        <taxon>Magnoliopsida</taxon>
        <taxon>Liliopsida</taxon>
        <taxon>Zingiberales</taxon>
        <taxon>Cannaceae</taxon>
        <taxon>Canna</taxon>
    </lineage>
</organism>
<dbReference type="CDD" id="cd06468">
    <property type="entry name" value="p23_CacyBP"/>
    <property type="match status" value="1"/>
</dbReference>
<keyword evidence="3" id="KW-1185">Reference proteome</keyword>
<dbReference type="InterPro" id="IPR007052">
    <property type="entry name" value="CS_dom"/>
</dbReference>
<dbReference type="InterPro" id="IPR008978">
    <property type="entry name" value="HSP20-like_chaperone"/>
</dbReference>